<accession>A0A564YEL0</accession>
<evidence type="ECO:0000313" key="1">
    <source>
        <dbReference type="EMBL" id="VUZ45691.1"/>
    </source>
</evidence>
<evidence type="ECO:0000313" key="2">
    <source>
        <dbReference type="Proteomes" id="UP000321570"/>
    </source>
</evidence>
<protein>
    <submittedName>
        <fullName evidence="1">Uncharacterized protein</fullName>
    </submittedName>
</protein>
<sequence length="70" mass="8130">METSINKVDSPRLVSKPTVFKQQSVLKFSLFYHQTNQACRQKEQKEGCCTFTFPRAPKSFTKIRSLCLSR</sequence>
<dbReference type="Proteomes" id="UP000321570">
    <property type="component" value="Unassembled WGS sequence"/>
</dbReference>
<dbReference type="AlphaFoldDB" id="A0A564YEL0"/>
<name>A0A564YEL0_HYMDI</name>
<keyword evidence="2" id="KW-1185">Reference proteome</keyword>
<reference evidence="1 2" key="1">
    <citation type="submission" date="2019-07" db="EMBL/GenBank/DDBJ databases">
        <authorList>
            <person name="Jastrzebski P J."/>
            <person name="Paukszto L."/>
            <person name="Jastrzebski P J."/>
        </authorList>
    </citation>
    <scope>NUCLEOTIDE SEQUENCE [LARGE SCALE GENOMIC DNA]</scope>
    <source>
        <strain evidence="1 2">WMS-il1</strain>
    </source>
</reference>
<gene>
    <name evidence="1" type="ORF">WMSIL1_LOCUS5652</name>
</gene>
<dbReference type="EMBL" id="CABIJS010000188">
    <property type="protein sequence ID" value="VUZ45691.1"/>
    <property type="molecule type" value="Genomic_DNA"/>
</dbReference>
<proteinExistence type="predicted"/>
<organism evidence="1 2">
    <name type="scientific">Hymenolepis diminuta</name>
    <name type="common">Rat tapeworm</name>
    <dbReference type="NCBI Taxonomy" id="6216"/>
    <lineage>
        <taxon>Eukaryota</taxon>
        <taxon>Metazoa</taxon>
        <taxon>Spiralia</taxon>
        <taxon>Lophotrochozoa</taxon>
        <taxon>Platyhelminthes</taxon>
        <taxon>Cestoda</taxon>
        <taxon>Eucestoda</taxon>
        <taxon>Cyclophyllidea</taxon>
        <taxon>Hymenolepididae</taxon>
        <taxon>Hymenolepis</taxon>
    </lineage>
</organism>